<dbReference type="RefSeq" id="WP_274071175.1">
    <property type="nucleotide sequence ID" value="NZ_CP162607.1"/>
</dbReference>
<dbReference type="InterPro" id="IPR028082">
    <property type="entry name" value="Peripla_BP_I"/>
</dbReference>
<comment type="similarity">
    <text evidence="1">Belongs to the leucine-binding protein family.</text>
</comment>
<dbReference type="SUPFAM" id="SSF53822">
    <property type="entry name" value="Periplasmic binding protein-like I"/>
    <property type="match status" value="1"/>
</dbReference>
<feature type="domain" description="Leucine-binding protein" evidence="3">
    <location>
        <begin position="23"/>
        <end position="152"/>
    </location>
</feature>
<dbReference type="PANTHER" id="PTHR47151">
    <property type="entry name" value="LEU/ILE/VAL-BINDING ABC TRANSPORTER SUBUNIT"/>
    <property type="match status" value="1"/>
</dbReference>
<dbReference type="Pfam" id="PF13458">
    <property type="entry name" value="Peripla_BP_6"/>
    <property type="match status" value="1"/>
</dbReference>
<sequence length="323" mass="34992">MKKSLRCGFAAILDPARSIHSETVLRALQIYKELFAGDRIEFILCEDYGSLEGGAHAADYLVSQGVDVVVGHYASSSAIGAAGFYAEHGVALLLPSATETNLTQDRDSVFRVCANNRDIVDTMLGLFAAGDEFNIEVYTDESSYAQNLAGVLKSTLANRSRDPRATEKDSSIVFIGTGRRSEMFLQACEGKDANRDFILTDDAACAHLGIPASISAGRIRGVGFAPAALVNPAAPCVREYVQRYGEMPGVFFLETIAALEIVSELQASSDDFIADLNTTTFTTSLGELSFIKGEQRHAALCLWTNNDNQQLRPVELIQTNRES</sequence>
<evidence type="ECO:0000256" key="2">
    <source>
        <dbReference type="ARBA" id="ARBA00022729"/>
    </source>
</evidence>
<reference evidence="4" key="1">
    <citation type="submission" date="2024-07" db="EMBL/GenBank/DDBJ databases">
        <title>Identification and characteristics of a novel species of coltsfoot's symbiotic bacteria.</title>
        <authorList>
            <person name="Juszczyk A."/>
            <person name="Jasielczuk I."/>
            <person name="Gurgul A."/>
            <person name="Rogala M."/>
            <person name="Kowalczyk A."/>
            <person name="Szmatola T."/>
            <person name="Kosecka-Strojek M."/>
            <person name="Arent Z."/>
            <person name="Latowski D."/>
        </authorList>
    </citation>
    <scope>NUCLEOTIDE SEQUENCE</scope>
    <source>
        <strain evidence="4">Hg7Tf</strain>
    </source>
</reference>
<evidence type="ECO:0000313" key="4">
    <source>
        <dbReference type="EMBL" id="XDK34938.1"/>
    </source>
</evidence>
<accession>A0AB39HUW9</accession>
<dbReference type="AlphaFoldDB" id="A0AB39HUW9"/>
<gene>
    <name evidence="4" type="ORF">AB4Y39_14545</name>
</gene>
<protein>
    <submittedName>
        <fullName evidence="4">ABC transporter substrate-binding protein</fullName>
    </submittedName>
</protein>
<dbReference type="Gene3D" id="3.40.50.2300">
    <property type="match status" value="1"/>
</dbReference>
<dbReference type="PANTHER" id="PTHR47151:SF2">
    <property type="entry name" value="AMINO ACID BINDING PROTEIN"/>
    <property type="match status" value="1"/>
</dbReference>
<dbReference type="EMBL" id="CP162607">
    <property type="protein sequence ID" value="XDK34938.1"/>
    <property type="molecule type" value="Genomic_DNA"/>
</dbReference>
<evidence type="ECO:0000259" key="3">
    <source>
        <dbReference type="Pfam" id="PF13458"/>
    </source>
</evidence>
<organism evidence="4">
    <name type="scientific">Pseudomonas sp. Hg7Tf</name>
    <dbReference type="NCBI Taxonomy" id="3236988"/>
    <lineage>
        <taxon>Bacteria</taxon>
        <taxon>Pseudomonadati</taxon>
        <taxon>Pseudomonadota</taxon>
        <taxon>Gammaproteobacteria</taxon>
        <taxon>Pseudomonadales</taxon>
        <taxon>Pseudomonadaceae</taxon>
        <taxon>Pseudomonas</taxon>
    </lineage>
</organism>
<keyword evidence="2" id="KW-0732">Signal</keyword>
<dbReference type="InterPro" id="IPR028081">
    <property type="entry name" value="Leu-bd"/>
</dbReference>
<name>A0AB39HUW9_9PSED</name>
<proteinExistence type="inferred from homology"/>
<evidence type="ECO:0000256" key="1">
    <source>
        <dbReference type="ARBA" id="ARBA00010062"/>
    </source>
</evidence>